<comment type="caution">
    <text evidence="7">The sequence shown here is derived from an EMBL/GenBank/DDBJ whole genome shotgun (WGS) entry which is preliminary data.</text>
</comment>
<dbReference type="RefSeq" id="WP_382360086.1">
    <property type="nucleotide sequence ID" value="NZ_JBHLWV010000006.1"/>
</dbReference>
<dbReference type="PANTHER" id="PTHR22683">
    <property type="entry name" value="SPORULATION PROTEIN RELATED"/>
    <property type="match status" value="1"/>
</dbReference>
<reference evidence="7 8" key="1">
    <citation type="submission" date="2024-09" db="EMBL/GenBank/DDBJ databases">
        <authorList>
            <person name="Sun Q."/>
            <person name="Mori K."/>
        </authorList>
    </citation>
    <scope>NUCLEOTIDE SEQUENCE [LARGE SCALE GENOMIC DNA]</scope>
    <source>
        <strain evidence="7 8">CCM 7957</strain>
    </source>
</reference>
<evidence type="ECO:0000256" key="5">
    <source>
        <dbReference type="SAM" id="Phobius"/>
    </source>
</evidence>
<evidence type="ECO:0000313" key="7">
    <source>
        <dbReference type="EMBL" id="MFC0313602.1"/>
    </source>
</evidence>
<feature type="binding site" evidence="3">
    <location>
        <begin position="557"/>
        <end position="564"/>
    </location>
    <ligand>
        <name>ATP</name>
        <dbReference type="ChEBI" id="CHEBI:30616"/>
    </ligand>
</feature>
<feature type="region of interest" description="Disordered" evidence="4">
    <location>
        <begin position="1"/>
        <end position="22"/>
    </location>
</feature>
<evidence type="ECO:0000256" key="4">
    <source>
        <dbReference type="SAM" id="MobiDB-lite"/>
    </source>
</evidence>
<keyword evidence="5" id="KW-0812">Transmembrane</keyword>
<accession>A0ABV6H3Z4</accession>
<protein>
    <submittedName>
        <fullName evidence="7">FtsK/SpoIIIE domain-containing protein</fullName>
    </submittedName>
</protein>
<evidence type="ECO:0000313" key="8">
    <source>
        <dbReference type="Proteomes" id="UP001589783"/>
    </source>
</evidence>
<dbReference type="Proteomes" id="UP001589783">
    <property type="component" value="Unassembled WGS sequence"/>
</dbReference>
<dbReference type="Gene3D" id="3.40.50.300">
    <property type="entry name" value="P-loop containing nucleotide triphosphate hydrolases"/>
    <property type="match status" value="1"/>
</dbReference>
<feature type="region of interest" description="Disordered" evidence="4">
    <location>
        <begin position="837"/>
        <end position="913"/>
    </location>
</feature>
<organism evidence="7 8">
    <name type="scientific">Gordonia phosphorivorans</name>
    <dbReference type="NCBI Taxonomy" id="1056982"/>
    <lineage>
        <taxon>Bacteria</taxon>
        <taxon>Bacillati</taxon>
        <taxon>Actinomycetota</taxon>
        <taxon>Actinomycetes</taxon>
        <taxon>Mycobacteriales</taxon>
        <taxon>Gordoniaceae</taxon>
        <taxon>Gordonia</taxon>
    </lineage>
</organism>
<dbReference type="Pfam" id="PF01580">
    <property type="entry name" value="FtsK_SpoIIIE"/>
    <property type="match status" value="1"/>
</dbReference>
<evidence type="ECO:0000259" key="6">
    <source>
        <dbReference type="PROSITE" id="PS50901"/>
    </source>
</evidence>
<gene>
    <name evidence="7" type="ORF">ACFFJD_01880</name>
</gene>
<dbReference type="PANTHER" id="PTHR22683:SF41">
    <property type="entry name" value="DNA TRANSLOCASE FTSK"/>
    <property type="match status" value="1"/>
</dbReference>
<sequence>MPSTRQRRPSPTAQRLKASTKDHSRRTLLDWLTLTFGQDRQSLAGPVTPTVLNWLFLVAMSAWIYLAGFSMTALYLLLAWLIVTLIRAAYVQRRRRDQLATIFSTLAPVAKLPAGTASHPTDPSRHIRKIKWGARALPETFTATLNSAAPAATAPLLRVGVESAIENLPHALSKSGGEWLCTWDRATVTAQAVPANDPRLTRKAYTRKITALIVQIFRVPATPAAASGWNVTIKDWDSAPTADGGASEYPTGLAVRCADRDLSDPVLRDQVERQIERAIPIPGEWLFTWDPATSSLSVDHADAESLDAKRKRTQRRLRDDISALVPARGKDPVVLDVIDWVNPEMDLPRTLHVSFGTLAVDDSRLRDQIEDRFDAAIVNRWSTARALFDWQHGATTELDITLVSHNDPKAQQRSALTRFRNVTNAKFGSARNPVTTEVLEWQPEISASGVALPQVARVNFGTVDVTKSDTKDAFQDHWDSIDNNMDWHYAWDTAAGYVEMRAVSKLPDAVAFPDEDAPDRKEIQALFRAGKVFIGLQKGGGWFVWDLNKIAHGLIGGSTGAGKSVLLDTILQGILTNRDLIEVVVCDLKMTDFAWTPEFPNTIVFAGTPQEACLAVAATKDEMERRKSLCNKRGVRNLGQLRALYARQPELEAEDGPCPRRRFLFFDEIGEFLAKSKDKDLEELLDVARSDLESIGRLARAFEINIVAAAQKPEAQVVSTQLKLQMQFRVCVGPVDEYTSKQILESNHGTRFPPAVPKGRAWAWTSASGFHLIQVPFLPSATEPAPWDPSLTIEGSRERLRAGLEAEGWMQIQVANSDGGQDPRWVRVEDDDPQPAIDAAQPDRDADRLPIGLPDNAADAYLPVDDFTPSEDVADLDDRAPLGDGPAVDPFSSFDVDPPWDTSDPADITPAAT</sequence>
<dbReference type="PROSITE" id="PS50901">
    <property type="entry name" value="FTSK"/>
    <property type="match status" value="1"/>
</dbReference>
<feature type="domain" description="FtsK" evidence="6">
    <location>
        <begin position="540"/>
        <end position="741"/>
    </location>
</feature>
<dbReference type="EMBL" id="JBHLWV010000006">
    <property type="protein sequence ID" value="MFC0313602.1"/>
    <property type="molecule type" value="Genomic_DNA"/>
</dbReference>
<keyword evidence="8" id="KW-1185">Reference proteome</keyword>
<dbReference type="InterPro" id="IPR002543">
    <property type="entry name" value="FtsK_dom"/>
</dbReference>
<dbReference type="InterPro" id="IPR027417">
    <property type="entry name" value="P-loop_NTPase"/>
</dbReference>
<keyword evidence="1 3" id="KW-0547">Nucleotide-binding</keyword>
<proteinExistence type="predicted"/>
<dbReference type="InterPro" id="IPR050206">
    <property type="entry name" value="FtsK/SpoIIIE/SftA"/>
</dbReference>
<feature type="transmembrane region" description="Helical" evidence="5">
    <location>
        <begin position="72"/>
        <end position="90"/>
    </location>
</feature>
<evidence type="ECO:0000256" key="2">
    <source>
        <dbReference type="ARBA" id="ARBA00022840"/>
    </source>
</evidence>
<dbReference type="SUPFAM" id="SSF52540">
    <property type="entry name" value="P-loop containing nucleoside triphosphate hydrolases"/>
    <property type="match status" value="1"/>
</dbReference>
<keyword evidence="5" id="KW-0472">Membrane</keyword>
<keyword evidence="5" id="KW-1133">Transmembrane helix</keyword>
<name>A0ABV6H3Z4_9ACTN</name>
<keyword evidence="2 3" id="KW-0067">ATP-binding</keyword>
<evidence type="ECO:0000256" key="1">
    <source>
        <dbReference type="ARBA" id="ARBA00022741"/>
    </source>
</evidence>
<evidence type="ECO:0000256" key="3">
    <source>
        <dbReference type="PROSITE-ProRule" id="PRU00289"/>
    </source>
</evidence>